<proteinExistence type="predicted"/>
<name>A0A8J6A5J3_GALPY</name>
<keyword evidence="2" id="KW-0808">Transferase</keyword>
<dbReference type="EMBL" id="JAGFMF010011739">
    <property type="protein sequence ID" value="KAG8514638.1"/>
    <property type="molecule type" value="Genomic_DNA"/>
</dbReference>
<feature type="region of interest" description="Disordered" evidence="1">
    <location>
        <begin position="480"/>
        <end position="513"/>
    </location>
</feature>
<feature type="region of interest" description="Disordered" evidence="1">
    <location>
        <begin position="432"/>
        <end position="459"/>
    </location>
</feature>
<accession>A0A8J6A5J3</accession>
<dbReference type="GO" id="GO:0016301">
    <property type="term" value="F:kinase activity"/>
    <property type="evidence" value="ECO:0007669"/>
    <property type="project" value="UniProtKB-KW"/>
</dbReference>
<dbReference type="Proteomes" id="UP000700334">
    <property type="component" value="Unassembled WGS sequence"/>
</dbReference>
<comment type="caution">
    <text evidence="2">The sequence shown here is derived from an EMBL/GenBank/DDBJ whole genome shotgun (WGS) entry which is preliminary data.</text>
</comment>
<evidence type="ECO:0000256" key="1">
    <source>
        <dbReference type="SAM" id="MobiDB-lite"/>
    </source>
</evidence>
<feature type="compositionally biased region" description="Polar residues" evidence="1">
    <location>
        <begin position="449"/>
        <end position="459"/>
    </location>
</feature>
<feature type="compositionally biased region" description="Basic and acidic residues" evidence="1">
    <location>
        <begin position="492"/>
        <end position="501"/>
    </location>
</feature>
<dbReference type="InterPro" id="IPR011009">
    <property type="entry name" value="Kinase-like_dom_sf"/>
</dbReference>
<dbReference type="SUPFAM" id="SSF56112">
    <property type="entry name" value="Protein kinase-like (PK-like)"/>
    <property type="match status" value="1"/>
</dbReference>
<sequence length="513" mass="55036">MMPQRLIPSGLMEKMGHGKPGEVEIGPHLNCSHCLLKECQWQVEIQLAECMCLESMALAADNITCRGMVESMPSRLPTSVNHQKRQGLCGMTLPGPELELSKLQTPTILTAPNPHYCQAAWPCPALPCLQGSLRFPTDNVPLLSSAVRTSCAVWGPASGLPLLNAAGIDIWRRQEEFPEAQPPAPGGRTCLSSQSPLKTSCSRWPRTEPGCSYLEENHFIHRSEVMLGHCCPELPAGCTEPSRVANTGDMGMARGRYRCGDCAGGEGSALRESVCTLVVFEYLITPLLSPVGPVITGGPGLAACQVDATEAFLEGAFTSKALLVVTCLAPALLWLIHVRGESVPDRLHMVLLTRDAGLWGALWEIFSLGCPPCPGHTSVEVLDVVIRGADGPPGGCPGPVPCPDLCWQHQPELRPSFASPLERLQCCTQDPDVLDSPLPMGPGPPRGEQGTSGQRNRSLAGLTWSQAQELSLESLKSQRGSLLGPWLPSGHDPSKSRERQAQKLWLPPVAPGV</sequence>
<dbReference type="OrthoDB" id="9808681at2759"/>
<keyword evidence="2" id="KW-0675">Receptor</keyword>
<keyword evidence="2" id="KW-0418">Kinase</keyword>
<reference evidence="2" key="1">
    <citation type="journal article" date="2021" name="Evol. Appl.">
        <title>The genome of the Pyrenean desman and the effects of bottlenecks and inbreeding on the genomic landscape of an endangered species.</title>
        <authorList>
            <person name="Escoda L."/>
            <person name="Castresana J."/>
        </authorList>
    </citation>
    <scope>NUCLEOTIDE SEQUENCE</scope>
    <source>
        <strain evidence="2">IBE-C5619</strain>
    </source>
</reference>
<evidence type="ECO:0000313" key="2">
    <source>
        <dbReference type="EMBL" id="KAG8514638.1"/>
    </source>
</evidence>
<gene>
    <name evidence="2" type="ORF">J0S82_006377</name>
</gene>
<dbReference type="AlphaFoldDB" id="A0A8J6A5J3"/>
<organism evidence="2 3">
    <name type="scientific">Galemys pyrenaicus</name>
    <name type="common">Iberian desman</name>
    <name type="synonym">Pyrenean desman</name>
    <dbReference type="NCBI Taxonomy" id="202257"/>
    <lineage>
        <taxon>Eukaryota</taxon>
        <taxon>Metazoa</taxon>
        <taxon>Chordata</taxon>
        <taxon>Craniata</taxon>
        <taxon>Vertebrata</taxon>
        <taxon>Euteleostomi</taxon>
        <taxon>Mammalia</taxon>
        <taxon>Eutheria</taxon>
        <taxon>Laurasiatheria</taxon>
        <taxon>Eulipotyphla</taxon>
        <taxon>Talpidae</taxon>
        <taxon>Galemys</taxon>
    </lineage>
</organism>
<protein>
    <submittedName>
        <fullName evidence="2">Leukocyte tyrosine kinase receptor</fullName>
    </submittedName>
</protein>
<keyword evidence="3" id="KW-1185">Reference proteome</keyword>
<evidence type="ECO:0000313" key="3">
    <source>
        <dbReference type="Proteomes" id="UP000700334"/>
    </source>
</evidence>